<gene>
    <name evidence="1" type="ORF">MGSAQ_002753</name>
</gene>
<dbReference type="EMBL" id="AYSL01001588">
    <property type="protein sequence ID" value="KTF05751.1"/>
    <property type="molecule type" value="Genomic_DNA"/>
</dbReference>
<feature type="non-terminal residue" evidence="1">
    <location>
        <position position="1"/>
    </location>
</feature>
<accession>A0A1B6NR41</accession>
<name>A0A1B6NR41_9ZZZZ</name>
<comment type="caution">
    <text evidence="1">The sequence shown here is derived from an EMBL/GenBank/DDBJ whole genome shotgun (WGS) entry which is preliminary data.</text>
</comment>
<organism evidence="1">
    <name type="scientific">marine sediment metagenome</name>
    <dbReference type="NCBI Taxonomy" id="412755"/>
    <lineage>
        <taxon>unclassified sequences</taxon>
        <taxon>metagenomes</taxon>
        <taxon>ecological metagenomes</taxon>
    </lineage>
</organism>
<protein>
    <submittedName>
        <fullName evidence="1">Uncharacterized protein</fullName>
    </submittedName>
</protein>
<sequence length="19" mass="2152">FGDDSMQDLYDIHAPKKGD</sequence>
<dbReference type="AlphaFoldDB" id="A0A1B6NR41"/>
<reference evidence="1" key="1">
    <citation type="submission" date="2013-11" db="EMBL/GenBank/DDBJ databases">
        <title>Microbial diversity, functional groups and degradation webs in Northern and Southern Mediterranean and Red Sea marine crude oil polluted sites.</title>
        <authorList>
            <person name="Daffonchio D."/>
            <person name="Mapelli F."/>
            <person name="Ferrer M."/>
            <person name="Richter M."/>
            <person name="Cherif A."/>
            <person name="Malkawi H.I."/>
            <person name="Yakimov M.M."/>
            <person name="Abdel-Fattah Y.R."/>
            <person name="Blaghen M."/>
            <person name="Golyshin P.N."/>
            <person name="Kalogerakis N."/>
            <person name="Boon N."/>
            <person name="Magagnini M."/>
            <person name="Fava F."/>
        </authorList>
    </citation>
    <scope>NUCLEOTIDE SEQUENCE</scope>
</reference>
<evidence type="ECO:0000313" key="1">
    <source>
        <dbReference type="EMBL" id="KTF05751.1"/>
    </source>
</evidence>
<proteinExistence type="predicted"/>